<keyword evidence="4 7" id="KW-0472">Membrane</keyword>
<feature type="compositionally biased region" description="Basic and acidic residues" evidence="6">
    <location>
        <begin position="210"/>
        <end position="219"/>
    </location>
</feature>
<feature type="transmembrane region" description="Helical" evidence="7">
    <location>
        <begin position="471"/>
        <end position="489"/>
    </location>
</feature>
<evidence type="ECO:0000256" key="2">
    <source>
        <dbReference type="ARBA" id="ARBA00022692"/>
    </source>
</evidence>
<feature type="domain" description="PHTF1/2 N-terminal" evidence="8">
    <location>
        <begin position="2"/>
        <end position="155"/>
    </location>
</feature>
<evidence type="ECO:0000256" key="1">
    <source>
        <dbReference type="ARBA" id="ARBA00004141"/>
    </source>
</evidence>
<name>A0A6H5J1L1_9HYME</name>
<feature type="compositionally biased region" description="Basic residues" evidence="6">
    <location>
        <begin position="174"/>
        <end position="185"/>
    </location>
</feature>
<keyword evidence="5" id="KW-0325">Glycoprotein</keyword>
<evidence type="ECO:0000256" key="4">
    <source>
        <dbReference type="ARBA" id="ARBA00023136"/>
    </source>
</evidence>
<protein>
    <recommendedName>
        <fullName evidence="8">PHTF1/2 N-terminal domain-containing protein</fullName>
    </recommendedName>
</protein>
<accession>A0A6H5J1L1</accession>
<keyword evidence="10" id="KW-1185">Reference proteome</keyword>
<evidence type="ECO:0000256" key="6">
    <source>
        <dbReference type="SAM" id="MobiDB-lite"/>
    </source>
</evidence>
<organism evidence="9 10">
    <name type="scientific">Trichogramma brassicae</name>
    <dbReference type="NCBI Taxonomy" id="86971"/>
    <lineage>
        <taxon>Eukaryota</taxon>
        <taxon>Metazoa</taxon>
        <taxon>Ecdysozoa</taxon>
        <taxon>Arthropoda</taxon>
        <taxon>Hexapoda</taxon>
        <taxon>Insecta</taxon>
        <taxon>Pterygota</taxon>
        <taxon>Neoptera</taxon>
        <taxon>Endopterygota</taxon>
        <taxon>Hymenoptera</taxon>
        <taxon>Apocrita</taxon>
        <taxon>Proctotrupomorpha</taxon>
        <taxon>Chalcidoidea</taxon>
        <taxon>Trichogrammatidae</taxon>
        <taxon>Trichogramma</taxon>
    </lineage>
</organism>
<feature type="transmembrane region" description="Helical" evidence="7">
    <location>
        <begin position="433"/>
        <end position="451"/>
    </location>
</feature>
<evidence type="ECO:0000256" key="5">
    <source>
        <dbReference type="ARBA" id="ARBA00023180"/>
    </source>
</evidence>
<dbReference type="GO" id="GO:0016020">
    <property type="term" value="C:membrane"/>
    <property type="evidence" value="ECO:0007669"/>
    <property type="project" value="UniProtKB-SubCell"/>
</dbReference>
<dbReference type="InterPro" id="IPR021980">
    <property type="entry name" value="PHTF1/2_N"/>
</dbReference>
<evidence type="ECO:0000313" key="10">
    <source>
        <dbReference type="Proteomes" id="UP000479190"/>
    </source>
</evidence>
<keyword evidence="2 7" id="KW-0812">Transmembrane</keyword>
<evidence type="ECO:0000256" key="3">
    <source>
        <dbReference type="ARBA" id="ARBA00022989"/>
    </source>
</evidence>
<keyword evidence="3 7" id="KW-1133">Transmembrane helix</keyword>
<evidence type="ECO:0000313" key="9">
    <source>
        <dbReference type="EMBL" id="CAB0044323.1"/>
    </source>
</evidence>
<dbReference type="EMBL" id="CADCXV010001427">
    <property type="protein sequence ID" value="CAB0044323.1"/>
    <property type="molecule type" value="Genomic_DNA"/>
</dbReference>
<reference evidence="9 10" key="1">
    <citation type="submission" date="2020-02" db="EMBL/GenBank/DDBJ databases">
        <authorList>
            <person name="Ferguson B K."/>
        </authorList>
    </citation>
    <scope>NUCLEOTIDE SEQUENCE [LARGE SCALE GENOMIC DNA]</scope>
</reference>
<dbReference type="PANTHER" id="PTHR12680:SF6">
    <property type="entry name" value="PROTEIN PHTF"/>
    <property type="match status" value="1"/>
</dbReference>
<feature type="transmembrane region" description="Helical" evidence="7">
    <location>
        <begin position="96"/>
        <end position="116"/>
    </location>
</feature>
<dbReference type="GO" id="GO:0005783">
    <property type="term" value="C:endoplasmic reticulum"/>
    <property type="evidence" value="ECO:0007669"/>
    <property type="project" value="InterPro"/>
</dbReference>
<dbReference type="OrthoDB" id="10066656at2759"/>
<dbReference type="InterPro" id="IPR039775">
    <property type="entry name" value="PHTF1/2"/>
</dbReference>
<evidence type="ECO:0000256" key="7">
    <source>
        <dbReference type="SAM" id="Phobius"/>
    </source>
</evidence>
<dbReference type="AlphaFoldDB" id="A0A6H5J1L1"/>
<proteinExistence type="predicted"/>
<feature type="region of interest" description="Disordered" evidence="6">
    <location>
        <begin position="174"/>
        <end position="219"/>
    </location>
</feature>
<gene>
    <name evidence="9" type="ORF">TBRA_LOCUS15911</name>
</gene>
<dbReference type="PANTHER" id="PTHR12680">
    <property type="entry name" value="PUTATIVE HOMEODOMAIN TRANSCRIPTION FACTOR PHTF"/>
    <property type="match status" value="1"/>
</dbReference>
<evidence type="ECO:0000259" key="8">
    <source>
        <dbReference type="Pfam" id="PF12129"/>
    </source>
</evidence>
<sequence>MTMDQLLIRYQKKLGTYDKQEWEKTVEQKIFLGLKHVPMRAAKLKTEFIDVDLVRGSSFPKAKPKHGLVTVAYLAIQRLLFLPFTADWWIQQTSSSIYFFFLLLYFLQVFNLYLYFYHYPKDNKSDIVSMSEVLVPAVMMITLSMIHSQIVSTNSGAKIINKYDKKQVRKIRHGRSRLNKNRGKKNSNTNNEEHHEDDGFESLNGNASSDNDRETSCVRGEENLLNLSDEKDNSSIRRRRPRDLIVSCTIWTYRDVKKAELSVLDISSTIIARVESMPESMDYFYIGLFLSIILSLVPSLIRVSDYCGMELVSSTNTSLLATEFSIVNPKAITEIIFKFIRIAFGSSPWIRSVILLSAMERFFLAFLLFFLLAVAERTFKQRLLYAKLFSHLTSSRRARKSELPHFRLNKVRNIKTWLSVRSYLKRRGPQRSVDVIISSVFVMTLALLSYVSLELIKDIDNLHSHYNIEALMWSFALGLFILRFMTLGTKINNKYRNLSILITEQINLYLQIEQKPHKKEELTVANNVLKLAADLIKELESPFKISGLSANPYLYTITKVVLLSALSGVLSELLGFKLKLHKIKIK</sequence>
<comment type="subcellular location">
    <subcellularLocation>
        <location evidence="1">Membrane</location>
        <topology evidence="1">Multi-pass membrane protein</topology>
    </subcellularLocation>
</comment>
<dbReference type="Pfam" id="PF12129">
    <property type="entry name" value="PHTF1-2_N"/>
    <property type="match status" value="1"/>
</dbReference>
<feature type="transmembrane region" description="Helical" evidence="7">
    <location>
        <begin position="283"/>
        <end position="301"/>
    </location>
</feature>
<dbReference type="Proteomes" id="UP000479190">
    <property type="component" value="Unassembled WGS sequence"/>
</dbReference>
<feature type="transmembrane region" description="Helical" evidence="7">
    <location>
        <begin position="353"/>
        <end position="375"/>
    </location>
</feature>